<protein>
    <submittedName>
        <fullName evidence="2">Uncharacterized protein</fullName>
    </submittedName>
</protein>
<dbReference type="GO" id="GO:0005737">
    <property type="term" value="C:cytoplasm"/>
    <property type="evidence" value="ECO:0007669"/>
    <property type="project" value="TreeGrafter"/>
</dbReference>
<dbReference type="EMBL" id="LUGG01000027">
    <property type="protein sequence ID" value="OBZ66853.1"/>
    <property type="molecule type" value="Genomic_DNA"/>
</dbReference>
<dbReference type="Proteomes" id="UP000092993">
    <property type="component" value="Unassembled WGS sequence"/>
</dbReference>
<keyword evidence="3" id="KW-1185">Reference proteome</keyword>
<dbReference type="InterPro" id="IPR029063">
    <property type="entry name" value="SAM-dependent_MTases_sf"/>
</dbReference>
<comment type="caution">
    <text evidence="2">The sequence shown here is derived from an EMBL/GenBank/DDBJ whole genome shotgun (WGS) entry which is preliminary data.</text>
</comment>
<evidence type="ECO:0000313" key="3">
    <source>
        <dbReference type="Proteomes" id="UP000092993"/>
    </source>
</evidence>
<dbReference type="GO" id="GO:0008757">
    <property type="term" value="F:S-adenosylmethionine-dependent methyltransferase activity"/>
    <property type="evidence" value="ECO:0007669"/>
    <property type="project" value="UniProtKB-ARBA"/>
</dbReference>
<gene>
    <name evidence="2" type="ORF">A0H81_13122</name>
</gene>
<feature type="region of interest" description="Disordered" evidence="1">
    <location>
        <begin position="431"/>
        <end position="476"/>
    </location>
</feature>
<dbReference type="OMA" id="MFYYISF"/>
<sequence length="476" mass="52554">MFFYLSFLRPPPVQASPSGSILITPQVANDLRTEPFPDAQEIFYSWSFCPLDQPSTFPAITKPQKLTVWRQSSAYKEISVPLPPGVREGQSYRLVLTTHGQGIPHVINFASAMIGEKPFPVVSMPIIFSSRKVGGTMLGKQEQIERIYRIPLNVSENAFLVVKEQTSFDLDKKIWDSGIGLSSWIVNLSNSPSEINESGVITRLKEILFSSEPRNYLELGAGTGIVSLTLGALRSSLKAYEEGCIITTDLDSAMPLLGDNITTNAALFRTPPSRPQAVTLDWDEVHLPDEVVAVRQGFDLVMMADVTYNTDSFPSLIRTLSNVVHLHRDPTLPNATPQLPLILLGYKQRDPAERTLWDMAREYGITFDRVGDVCGAGGEPIEGGLTIYPQVLLVVTRTISRLVDVSVSDIKGHASTEATLFWQQLDHRQEFTDPDIPSWPPSRRADNANPQVEKDGGMSTTAQHEQLASSSGTCEI</sequence>
<dbReference type="Pfam" id="PF10294">
    <property type="entry name" value="Methyltransf_16"/>
    <property type="match status" value="1"/>
</dbReference>
<dbReference type="Gene3D" id="3.40.50.150">
    <property type="entry name" value="Vaccinia Virus protein VP39"/>
    <property type="match status" value="1"/>
</dbReference>
<dbReference type="OrthoDB" id="413520at2759"/>
<dbReference type="GO" id="GO:0005634">
    <property type="term" value="C:nucleus"/>
    <property type="evidence" value="ECO:0007669"/>
    <property type="project" value="TreeGrafter"/>
</dbReference>
<dbReference type="PANTHER" id="PTHR14614">
    <property type="entry name" value="HEPATOCELLULAR CARCINOMA-ASSOCIATED ANTIGEN"/>
    <property type="match status" value="1"/>
</dbReference>
<accession>A0A1C7LQ57</accession>
<reference evidence="2 3" key="1">
    <citation type="submission" date="2016-03" db="EMBL/GenBank/DDBJ databases">
        <title>Whole genome sequencing of Grifola frondosa 9006-11.</title>
        <authorList>
            <person name="Min B."/>
            <person name="Park H."/>
            <person name="Kim J.-G."/>
            <person name="Cho H."/>
            <person name="Oh Y.-L."/>
            <person name="Kong W.-S."/>
            <person name="Choi I.-G."/>
        </authorList>
    </citation>
    <scope>NUCLEOTIDE SEQUENCE [LARGE SCALE GENOMIC DNA]</scope>
    <source>
        <strain evidence="2 3">9006-11</strain>
    </source>
</reference>
<dbReference type="SUPFAM" id="SSF53335">
    <property type="entry name" value="S-adenosyl-L-methionine-dependent methyltransferases"/>
    <property type="match status" value="1"/>
</dbReference>
<feature type="compositionally biased region" description="Polar residues" evidence="1">
    <location>
        <begin position="458"/>
        <end position="476"/>
    </location>
</feature>
<name>A0A1C7LQ57_GRIFR</name>
<dbReference type="AlphaFoldDB" id="A0A1C7LQ57"/>
<dbReference type="PANTHER" id="PTHR14614:SF162">
    <property type="entry name" value="EXPRESSED PROTEIN"/>
    <property type="match status" value="1"/>
</dbReference>
<dbReference type="STRING" id="5627.A0A1C7LQ57"/>
<organism evidence="2 3">
    <name type="scientific">Grifola frondosa</name>
    <name type="common">Maitake</name>
    <name type="synonym">Polyporus frondosus</name>
    <dbReference type="NCBI Taxonomy" id="5627"/>
    <lineage>
        <taxon>Eukaryota</taxon>
        <taxon>Fungi</taxon>
        <taxon>Dikarya</taxon>
        <taxon>Basidiomycota</taxon>
        <taxon>Agaricomycotina</taxon>
        <taxon>Agaricomycetes</taxon>
        <taxon>Polyporales</taxon>
        <taxon>Grifolaceae</taxon>
        <taxon>Grifola</taxon>
    </lineage>
</organism>
<evidence type="ECO:0000313" key="2">
    <source>
        <dbReference type="EMBL" id="OBZ66853.1"/>
    </source>
</evidence>
<evidence type="ECO:0000256" key="1">
    <source>
        <dbReference type="SAM" id="MobiDB-lite"/>
    </source>
</evidence>
<dbReference type="InterPro" id="IPR019410">
    <property type="entry name" value="Methyltransf_16"/>
</dbReference>
<proteinExistence type="predicted"/>